<dbReference type="Proteomes" id="UP001589867">
    <property type="component" value="Unassembled WGS sequence"/>
</dbReference>
<sequence>MYGSSEQALYVLDQAAEVRARADVTWRSAIRQALANKVSVEQIADRAHTTIEQVLAIVSTPAPTSESPRRGGCFPRNAGPW</sequence>
<dbReference type="RefSeq" id="WP_377253332.1">
    <property type="nucleotide sequence ID" value="NZ_JBHLUH010000041.1"/>
</dbReference>
<evidence type="ECO:0008006" key="4">
    <source>
        <dbReference type="Google" id="ProtNLM"/>
    </source>
</evidence>
<evidence type="ECO:0000313" key="2">
    <source>
        <dbReference type="EMBL" id="MFC0530203.1"/>
    </source>
</evidence>
<feature type="region of interest" description="Disordered" evidence="1">
    <location>
        <begin position="61"/>
        <end position="81"/>
    </location>
</feature>
<dbReference type="EMBL" id="JBHLUH010000041">
    <property type="protein sequence ID" value="MFC0530203.1"/>
    <property type="molecule type" value="Genomic_DNA"/>
</dbReference>
<protein>
    <recommendedName>
        <fullName evidence="4">ANTAR domain-containing protein</fullName>
    </recommendedName>
</protein>
<comment type="caution">
    <text evidence="2">The sequence shown here is derived from an EMBL/GenBank/DDBJ whole genome shotgun (WGS) entry which is preliminary data.</text>
</comment>
<evidence type="ECO:0000256" key="1">
    <source>
        <dbReference type="SAM" id="MobiDB-lite"/>
    </source>
</evidence>
<gene>
    <name evidence="2" type="ORF">ACFFIA_21295</name>
</gene>
<keyword evidence="3" id="KW-1185">Reference proteome</keyword>
<reference evidence="2 3" key="1">
    <citation type="submission" date="2024-09" db="EMBL/GenBank/DDBJ databases">
        <authorList>
            <person name="Sun Q."/>
            <person name="Mori K."/>
        </authorList>
    </citation>
    <scope>NUCLEOTIDE SEQUENCE [LARGE SCALE GENOMIC DNA]</scope>
    <source>
        <strain evidence="2 3">TBRC 3947</strain>
    </source>
</reference>
<evidence type="ECO:0000313" key="3">
    <source>
        <dbReference type="Proteomes" id="UP001589867"/>
    </source>
</evidence>
<accession>A0ABV6M6V4</accession>
<organism evidence="2 3">
    <name type="scientific">Phytohabitans kaempferiae</name>
    <dbReference type="NCBI Taxonomy" id="1620943"/>
    <lineage>
        <taxon>Bacteria</taxon>
        <taxon>Bacillati</taxon>
        <taxon>Actinomycetota</taxon>
        <taxon>Actinomycetes</taxon>
        <taxon>Micromonosporales</taxon>
        <taxon>Micromonosporaceae</taxon>
    </lineage>
</organism>
<name>A0ABV6M6V4_9ACTN</name>
<proteinExistence type="predicted"/>